<feature type="domain" description="Protein kinase" evidence="5">
    <location>
        <begin position="1111"/>
        <end position="1362"/>
    </location>
</feature>
<keyword evidence="2" id="KW-0677">Repeat</keyword>
<dbReference type="InterPro" id="IPR036179">
    <property type="entry name" value="Ig-like_dom_sf"/>
</dbReference>
<evidence type="ECO:0000256" key="2">
    <source>
        <dbReference type="ARBA" id="ARBA00022737"/>
    </source>
</evidence>
<dbReference type="InterPro" id="IPR036116">
    <property type="entry name" value="FN3_sf"/>
</dbReference>
<evidence type="ECO:0000259" key="6">
    <source>
        <dbReference type="PROSITE" id="PS50835"/>
    </source>
</evidence>
<protein>
    <recommendedName>
        <fullName evidence="10">Immunoglobulin I-set domain protein</fullName>
    </recommendedName>
</protein>
<feature type="domain" description="Ig-like" evidence="6">
    <location>
        <begin position="857"/>
        <end position="946"/>
    </location>
</feature>
<dbReference type="FunFam" id="2.60.40.10:FF:000107">
    <property type="entry name" value="Myosin, light chain kinase a"/>
    <property type="match status" value="1"/>
</dbReference>
<evidence type="ECO:0008006" key="10">
    <source>
        <dbReference type="Google" id="ProtNLM"/>
    </source>
</evidence>
<feature type="region of interest" description="Disordered" evidence="4">
    <location>
        <begin position="267"/>
        <end position="359"/>
    </location>
</feature>
<dbReference type="Pfam" id="PF00069">
    <property type="entry name" value="Pkinase"/>
    <property type="match status" value="2"/>
</dbReference>
<dbReference type="PROSITE" id="PS50835">
    <property type="entry name" value="IG_LIKE"/>
    <property type="match status" value="1"/>
</dbReference>
<comment type="similarity">
    <text evidence="1">Belongs to the protein kinase superfamily. CAMK Ser/Thr protein kinase family.</text>
</comment>
<keyword evidence="9" id="KW-1185">Reference proteome</keyword>
<dbReference type="SUPFAM" id="SSF49265">
    <property type="entry name" value="Fibronectin type III"/>
    <property type="match status" value="1"/>
</dbReference>
<feature type="compositionally biased region" description="Pro residues" evidence="4">
    <location>
        <begin position="426"/>
        <end position="441"/>
    </location>
</feature>
<dbReference type="SMART" id="SM00060">
    <property type="entry name" value="FN3"/>
    <property type="match status" value="1"/>
</dbReference>
<dbReference type="STRING" id="53326.A0A016SB43"/>
<dbReference type="InterPro" id="IPR000719">
    <property type="entry name" value="Prot_kinase_dom"/>
</dbReference>
<feature type="compositionally biased region" description="Basic and acidic residues" evidence="4">
    <location>
        <begin position="379"/>
        <end position="393"/>
    </location>
</feature>
<feature type="region of interest" description="Disordered" evidence="4">
    <location>
        <begin position="379"/>
        <end position="473"/>
    </location>
</feature>
<feature type="compositionally biased region" description="Basic and acidic residues" evidence="4">
    <location>
        <begin position="281"/>
        <end position="303"/>
    </location>
</feature>
<dbReference type="GO" id="GO:0004672">
    <property type="term" value="F:protein kinase activity"/>
    <property type="evidence" value="ECO:0007669"/>
    <property type="project" value="InterPro"/>
</dbReference>
<dbReference type="PROSITE" id="PS50853">
    <property type="entry name" value="FN3"/>
    <property type="match status" value="1"/>
</dbReference>
<dbReference type="InterPro" id="IPR013783">
    <property type="entry name" value="Ig-like_fold"/>
</dbReference>
<dbReference type="Gene3D" id="2.60.40.10">
    <property type="entry name" value="Immunoglobulins"/>
    <property type="match status" value="2"/>
</dbReference>
<feature type="compositionally biased region" description="Polar residues" evidence="4">
    <location>
        <begin position="540"/>
        <end position="558"/>
    </location>
</feature>
<evidence type="ECO:0000256" key="1">
    <source>
        <dbReference type="ARBA" id="ARBA00006692"/>
    </source>
</evidence>
<dbReference type="Gene3D" id="3.30.200.20">
    <property type="entry name" value="Phosphorylase Kinase, domain 1"/>
    <property type="match status" value="1"/>
</dbReference>
<evidence type="ECO:0000259" key="7">
    <source>
        <dbReference type="PROSITE" id="PS50853"/>
    </source>
</evidence>
<dbReference type="GO" id="GO:0005524">
    <property type="term" value="F:ATP binding"/>
    <property type="evidence" value="ECO:0007669"/>
    <property type="project" value="InterPro"/>
</dbReference>
<feature type="region of interest" description="Disordered" evidence="4">
    <location>
        <begin position="612"/>
        <end position="641"/>
    </location>
</feature>
<dbReference type="SUPFAM" id="SSF48726">
    <property type="entry name" value="Immunoglobulin"/>
    <property type="match status" value="1"/>
</dbReference>
<name>A0A016SB43_9BILA</name>
<dbReference type="SMART" id="SM00409">
    <property type="entry name" value="IG"/>
    <property type="match status" value="1"/>
</dbReference>
<dbReference type="Pfam" id="PF00041">
    <property type="entry name" value="fn3"/>
    <property type="match status" value="1"/>
</dbReference>
<feature type="region of interest" description="Disordered" evidence="4">
    <location>
        <begin position="1390"/>
        <end position="1411"/>
    </location>
</feature>
<dbReference type="InterPro" id="IPR013098">
    <property type="entry name" value="Ig_I-set"/>
</dbReference>
<evidence type="ECO:0000313" key="8">
    <source>
        <dbReference type="EMBL" id="EYB87870.1"/>
    </source>
</evidence>
<organism evidence="8 9">
    <name type="scientific">Ancylostoma ceylanicum</name>
    <dbReference type="NCBI Taxonomy" id="53326"/>
    <lineage>
        <taxon>Eukaryota</taxon>
        <taxon>Metazoa</taxon>
        <taxon>Ecdysozoa</taxon>
        <taxon>Nematoda</taxon>
        <taxon>Chromadorea</taxon>
        <taxon>Rhabditida</taxon>
        <taxon>Rhabditina</taxon>
        <taxon>Rhabditomorpha</taxon>
        <taxon>Strongyloidea</taxon>
        <taxon>Ancylostomatidae</taxon>
        <taxon>Ancylostomatinae</taxon>
        <taxon>Ancylostoma</taxon>
    </lineage>
</organism>
<dbReference type="Gene3D" id="1.10.510.10">
    <property type="entry name" value="Transferase(Phosphotransferase) domain 1"/>
    <property type="match status" value="2"/>
</dbReference>
<comment type="caution">
    <text evidence="8">The sequence shown here is derived from an EMBL/GenBank/DDBJ whole genome shotgun (WGS) entry which is preliminary data.</text>
</comment>
<dbReference type="PANTHER" id="PTHR24347">
    <property type="entry name" value="SERINE/THREONINE-PROTEIN KINASE"/>
    <property type="match status" value="1"/>
</dbReference>
<proteinExistence type="inferred from homology"/>
<evidence type="ECO:0000256" key="4">
    <source>
        <dbReference type="SAM" id="MobiDB-lite"/>
    </source>
</evidence>
<dbReference type="Proteomes" id="UP000024635">
    <property type="component" value="Unassembled WGS sequence"/>
</dbReference>
<dbReference type="EMBL" id="JARK01001592">
    <property type="protein sequence ID" value="EYB87870.1"/>
    <property type="molecule type" value="Genomic_DNA"/>
</dbReference>
<dbReference type="InterPro" id="IPR011009">
    <property type="entry name" value="Kinase-like_dom_sf"/>
</dbReference>
<evidence type="ECO:0000313" key="9">
    <source>
        <dbReference type="Proteomes" id="UP000024635"/>
    </source>
</evidence>
<feature type="compositionally biased region" description="Basic and acidic residues" evidence="4">
    <location>
        <begin position="458"/>
        <end position="469"/>
    </location>
</feature>
<sequence length="1411" mass="160710">MVYEFIPEYATSALLDSFAHPGVSIGEPIGQDRERMVQIFVRQLLLALKHMHDMRIAHLDLRPETILLQDNKLKLADFGQSRRLLRGLITGTIQGSPEFVSPEIVRGYPLTLATDMWSVGTLTYVLLTGISPFHGDNDNETLANVNNCAYSVKGEEWQPFTAEAADFVKSLLKEIPAERLTVDEALEHPWLSDPNLKTVPLSADSLREFKYQHKWLERRVFVQQTPSEQILEAVLAPSVTTIEPQKRPAPESARPVEIYDYLRIKERPPPPVEELPRRRREQVDPRHPPAPPRFDHFDPRDPRLQQQPPPFDPRDPRAQFFDPRDPRHQDPRRQGRPVPVDKDGRPIQPKRIPLDQYDAHVDARYPGRLFRPEDLARIPHDSFGRPLDLDQRLPPDQLSRVPVPPDDLRQPRQFGPVPIDRFGRPIQPPPRPQDQARPPPDYNVQEKKKLVPQAKGETPSKKEMKRTREDEMDDGLPYVPLRMIRGEHREIEEEIANRILSDISEEGSMTGSMGSVEDLEAMFAPKKPVEPKARSRSRSTTPRAESDASTTPTLSPVNTVKEGDFFSDTDLNGLPPKDIEVLERAENDPSIPVGAPLFLEGLHSNTMLIDTKPATPSPGSLLSPRSPRRTIPGTKSPVMLSPGREHSMEVIIATKRGKPGFVPPGEVAPEIDDEEAKTDERKKKVKIQTHKDEFQDLRDKLQREDDRRKADREELEKYRPQNIYKDDMEFNRPAYDIDDSPWDSHYQIGPDTYLMATRGPAFNSRVRDYRRELWGDGAPLVREGILGYRNQDITVRERRRYTDILRELQAGVQPKSNENATALQKAPSLNAIERIKADIEKVAPSATRRNADGTYAPIFVSRLRDVYLKNNSFAIFECAVSGSPSPKVEWQFQGNTLQSDGRYEIEKGQSVCRLTIKQPAVYDLGEYTCTASNEYGSDKTTSRLITGEAPSRPGRPECDLASDTEAFITWEAPEGPTYLEGITYRLEYRQAGMDDFLAPWVIISDSVDDEAAVVKHLEPLGFYQFRVTARNGFGLGAPSLISRIIQANGRGAPKLPMDALRAEWRFNTVALPQKTSAHQLEGISEESEEDVPRVEPCNAQQLLNEDPTKRFQIESLLFKGRFSVLRHSVDAQKEAGAHCIAKIRPLDNKTTMREYETLKEAQHENVQHLIAAYQHNGFLYLFCERLFEDVFSRFIQIDYYTEEQVRLTIGQLASALHWLHFRGIVHLDVNPHNVMFQSKRNWIVKLVDFGSAQFTKDAVKPAELDFAWVAPELHIKDTPVTVQSDVWGLGVITFCLLGGFHPFTSEYDRPEEVKENVMNTKCDPNLIPVNASQESLSFVTWALKKNPLRRMRTDEALSHRFLSSDPQMVRRRESIKYAASRLRKTAFLTKQSQGRPDSNELEQKFGGKTIQ</sequence>
<dbReference type="InterPro" id="IPR003961">
    <property type="entry name" value="FN3_dom"/>
</dbReference>
<dbReference type="InterPro" id="IPR003599">
    <property type="entry name" value="Ig_sub"/>
</dbReference>
<evidence type="ECO:0000256" key="3">
    <source>
        <dbReference type="ARBA" id="ARBA00023319"/>
    </source>
</evidence>
<reference evidence="9" key="1">
    <citation type="journal article" date="2015" name="Nat. Genet.">
        <title>The genome and transcriptome of the zoonotic hookworm Ancylostoma ceylanicum identify infection-specific gene families.</title>
        <authorList>
            <person name="Schwarz E.M."/>
            <person name="Hu Y."/>
            <person name="Antoshechkin I."/>
            <person name="Miller M.M."/>
            <person name="Sternberg P.W."/>
            <person name="Aroian R.V."/>
        </authorList>
    </citation>
    <scope>NUCLEOTIDE SEQUENCE</scope>
    <source>
        <strain evidence="9">HY135</strain>
    </source>
</reference>
<feature type="domain" description="Fibronectin type-III" evidence="7">
    <location>
        <begin position="952"/>
        <end position="1050"/>
    </location>
</feature>
<dbReference type="SMART" id="SM00408">
    <property type="entry name" value="IGc2"/>
    <property type="match status" value="1"/>
</dbReference>
<feature type="compositionally biased region" description="Basic and acidic residues" evidence="4">
    <location>
        <begin position="312"/>
        <end position="345"/>
    </location>
</feature>
<dbReference type="CDD" id="cd00063">
    <property type="entry name" value="FN3"/>
    <property type="match status" value="1"/>
</dbReference>
<dbReference type="PROSITE" id="PS50011">
    <property type="entry name" value="PROTEIN_KINASE_DOM"/>
    <property type="match status" value="2"/>
</dbReference>
<dbReference type="InterPro" id="IPR007110">
    <property type="entry name" value="Ig-like_dom"/>
</dbReference>
<keyword evidence="3" id="KW-0393">Immunoglobulin domain</keyword>
<dbReference type="OrthoDB" id="2570713at2759"/>
<evidence type="ECO:0000259" key="5">
    <source>
        <dbReference type="PROSITE" id="PS50011"/>
    </source>
</evidence>
<gene>
    <name evidence="8" type="primary">Acey_s0256.g376</name>
    <name evidence="8" type="ORF">Y032_0256g376</name>
</gene>
<dbReference type="SMART" id="SM00220">
    <property type="entry name" value="S_TKc"/>
    <property type="match status" value="2"/>
</dbReference>
<feature type="compositionally biased region" description="Basic and acidic residues" evidence="4">
    <location>
        <begin position="689"/>
        <end position="717"/>
    </location>
</feature>
<dbReference type="SUPFAM" id="SSF56112">
    <property type="entry name" value="Protein kinase-like (PK-like)"/>
    <property type="match status" value="2"/>
</dbReference>
<dbReference type="InterPro" id="IPR003598">
    <property type="entry name" value="Ig_sub2"/>
</dbReference>
<accession>A0A016SB43</accession>
<feature type="domain" description="Protein kinase" evidence="5">
    <location>
        <begin position="1"/>
        <end position="191"/>
    </location>
</feature>
<feature type="region of interest" description="Disordered" evidence="4">
    <location>
        <begin position="657"/>
        <end position="717"/>
    </location>
</feature>
<feature type="region of interest" description="Disordered" evidence="4">
    <location>
        <begin position="523"/>
        <end position="574"/>
    </location>
</feature>
<dbReference type="Pfam" id="PF07679">
    <property type="entry name" value="I-set"/>
    <property type="match status" value="1"/>
</dbReference>